<proteinExistence type="predicted"/>
<dbReference type="InterPro" id="IPR029044">
    <property type="entry name" value="Nucleotide-diphossugar_trans"/>
</dbReference>
<gene>
    <name evidence="1" type="ORF">CARN1_0350</name>
</gene>
<reference evidence="1" key="1">
    <citation type="submission" date="2009-10" db="EMBL/GenBank/DDBJ databases">
        <title>Diversity of trophic interactions inside an arsenic-rich microbial ecosystem.</title>
        <authorList>
            <person name="Bertin P.N."/>
            <person name="Heinrich-Salmeron A."/>
            <person name="Pelletier E."/>
            <person name="Goulhen-Chollet F."/>
            <person name="Arsene-Ploetze F."/>
            <person name="Gallien S."/>
            <person name="Calteau A."/>
            <person name="Vallenet D."/>
            <person name="Casiot C."/>
            <person name="Chane-Woon-Ming B."/>
            <person name="Giloteaux L."/>
            <person name="Barakat M."/>
            <person name="Bonnefoy V."/>
            <person name="Bruneel O."/>
            <person name="Chandler M."/>
            <person name="Cleiss J."/>
            <person name="Duran R."/>
            <person name="Elbaz-Poulichet F."/>
            <person name="Fonknechten N."/>
            <person name="Lauga B."/>
            <person name="Mornico D."/>
            <person name="Ortet P."/>
            <person name="Schaeffer C."/>
            <person name="Siguier P."/>
            <person name="Alexander Thil Smith A."/>
            <person name="Van Dorsselaer A."/>
            <person name="Weissenbach J."/>
            <person name="Medigue C."/>
            <person name="Le Paslier D."/>
        </authorList>
    </citation>
    <scope>NUCLEOTIDE SEQUENCE</scope>
</reference>
<organism evidence="1">
    <name type="scientific">mine drainage metagenome</name>
    <dbReference type="NCBI Taxonomy" id="410659"/>
    <lineage>
        <taxon>unclassified sequences</taxon>
        <taxon>metagenomes</taxon>
        <taxon>ecological metagenomes</taxon>
    </lineage>
</organism>
<evidence type="ECO:0000313" key="1">
    <source>
        <dbReference type="EMBL" id="CBH75175.1"/>
    </source>
</evidence>
<sequence>MKLALCVPSRTELPEAFHEMIAQHLGDVACTLFSVVGEPVVEARNELAARALASGAELALWLDDDAYPEAGSIERLLATMRAQPAIDMLAAFACDRRPFCSPNAFRLHGERYVALAERNTPAPFAIPEWAPRYSIGDVVPVDACAFHCVLMRTTLLERLGADPFVLPRDARYGEDFEFCRRARAVGASLAVDTGAPVAHLEPESGLAFLPYKPPGRIVERRFFAIPDTRSAAEIAAPWRDRDTRADRSYGGALDGIFRAAHARRTRGAGKPNIQ</sequence>
<name>E6PFD9_9ZZZZ</name>
<dbReference type="EMBL" id="CABL01000005">
    <property type="protein sequence ID" value="CBH75175.1"/>
    <property type="molecule type" value="Genomic_DNA"/>
</dbReference>
<comment type="caution">
    <text evidence="1">The sequence shown here is derived from an EMBL/GenBank/DDBJ whole genome shotgun (WGS) entry which is preliminary data.</text>
</comment>
<evidence type="ECO:0008006" key="2">
    <source>
        <dbReference type="Google" id="ProtNLM"/>
    </source>
</evidence>
<dbReference type="Gene3D" id="3.90.550.10">
    <property type="entry name" value="Spore Coat Polysaccharide Biosynthesis Protein SpsA, Chain A"/>
    <property type="match status" value="1"/>
</dbReference>
<protein>
    <recommendedName>
        <fullName evidence="2">Glycosyltransferase 2-like domain-containing protein</fullName>
    </recommendedName>
</protein>
<dbReference type="PANTHER" id="PTHR43179:SF7">
    <property type="entry name" value="RHAMNOSYLTRANSFERASE WBBL"/>
    <property type="match status" value="1"/>
</dbReference>
<dbReference type="SUPFAM" id="SSF53448">
    <property type="entry name" value="Nucleotide-diphospho-sugar transferases"/>
    <property type="match status" value="1"/>
</dbReference>
<dbReference type="AlphaFoldDB" id="E6PFD9"/>
<dbReference type="PANTHER" id="PTHR43179">
    <property type="entry name" value="RHAMNOSYLTRANSFERASE WBBL"/>
    <property type="match status" value="1"/>
</dbReference>
<accession>E6PFD9</accession>